<evidence type="ECO:0000259" key="1">
    <source>
        <dbReference type="Pfam" id="PF05685"/>
    </source>
</evidence>
<dbReference type="Pfam" id="PF05685">
    <property type="entry name" value="Uma2"/>
    <property type="match status" value="1"/>
</dbReference>
<dbReference type="InterPro" id="IPR011335">
    <property type="entry name" value="Restrct_endonuc-II-like"/>
</dbReference>
<dbReference type="PANTHER" id="PTHR34107:SF4">
    <property type="entry name" value="SLL1222 PROTEIN"/>
    <property type="match status" value="1"/>
</dbReference>
<dbReference type="RefSeq" id="WP_038505667.1">
    <property type="nucleotide sequence ID" value="NZ_CP007243.1"/>
</dbReference>
<reference evidence="3" key="1">
    <citation type="submission" date="2014-02" db="EMBL/GenBank/DDBJ databases">
        <title>Complete genome sequence and comparative genomic analysis of the nitrogen-fixing bacterium Leptospirillum ferriphilum YSK.</title>
        <authorList>
            <person name="Guo X."/>
            <person name="Yin H."/>
            <person name="Liang Y."/>
            <person name="Hu Q."/>
            <person name="Ma L."/>
            <person name="Xiao Y."/>
            <person name="Zhang X."/>
            <person name="Qiu G."/>
            <person name="Liu X."/>
        </authorList>
    </citation>
    <scope>NUCLEOTIDE SEQUENCE [LARGE SCALE GENOMIC DNA]</scope>
    <source>
        <strain evidence="3">YSK</strain>
    </source>
</reference>
<evidence type="ECO:0000313" key="3">
    <source>
        <dbReference type="Proteomes" id="UP000027059"/>
    </source>
</evidence>
<protein>
    <recommendedName>
        <fullName evidence="1">Putative restriction endonuclease domain-containing protein</fullName>
    </recommendedName>
</protein>
<dbReference type="Proteomes" id="UP000027059">
    <property type="component" value="Chromosome"/>
</dbReference>
<organism evidence="2 3">
    <name type="scientific">Leptospirillum ferriphilum YSK</name>
    <dbReference type="NCBI Taxonomy" id="1441628"/>
    <lineage>
        <taxon>Bacteria</taxon>
        <taxon>Pseudomonadati</taxon>
        <taxon>Nitrospirota</taxon>
        <taxon>Nitrospiria</taxon>
        <taxon>Nitrospirales</taxon>
        <taxon>Nitrospiraceae</taxon>
        <taxon>Leptospirillum</taxon>
    </lineage>
</organism>
<accession>A0A059XVC6</accession>
<dbReference type="InterPro" id="IPR012296">
    <property type="entry name" value="Nuclease_put_TT1808"/>
</dbReference>
<dbReference type="InterPro" id="IPR008538">
    <property type="entry name" value="Uma2"/>
</dbReference>
<dbReference type="KEGG" id="lfp:Y981_08535"/>
<reference evidence="2 3" key="2">
    <citation type="journal article" date="2015" name="Biomed. Res. Int.">
        <title>Effects of Arsenite Resistance on the Growth and Functional Gene Expression of Leptospirillum ferriphilum and Acidithiobacillus thiooxidans in Pure Culture and Coculture.</title>
        <authorList>
            <person name="Jiang H."/>
            <person name="Liang Y."/>
            <person name="Yin H."/>
            <person name="Xiao Y."/>
            <person name="Guo X."/>
            <person name="Xu Y."/>
            <person name="Hu Q."/>
            <person name="Liu H."/>
            <person name="Liu X."/>
        </authorList>
    </citation>
    <scope>NUCLEOTIDE SEQUENCE [LARGE SCALE GENOMIC DNA]</scope>
    <source>
        <strain evidence="2 3">YSK</strain>
    </source>
</reference>
<dbReference type="PANTHER" id="PTHR34107">
    <property type="entry name" value="SLL0198 PROTEIN-RELATED"/>
    <property type="match status" value="1"/>
</dbReference>
<feature type="domain" description="Putative restriction endonuclease" evidence="1">
    <location>
        <begin position="12"/>
        <end position="182"/>
    </location>
</feature>
<evidence type="ECO:0000313" key="2">
    <source>
        <dbReference type="EMBL" id="AIA30788.1"/>
    </source>
</evidence>
<keyword evidence="3" id="KW-1185">Reference proteome</keyword>
<gene>
    <name evidence="2" type="ORF">Y981_08535</name>
</gene>
<dbReference type="OrthoDB" id="9804532at2"/>
<dbReference type="Gene3D" id="3.90.1570.10">
    <property type="entry name" value="tt1808, chain A"/>
    <property type="match status" value="1"/>
</dbReference>
<name>A0A059XVC6_9BACT</name>
<dbReference type="SUPFAM" id="SSF52980">
    <property type="entry name" value="Restriction endonuclease-like"/>
    <property type="match status" value="1"/>
</dbReference>
<sequence>MTTVRPKEWTYEEFMALPEGGPLRYEIIDGELTMTPAPNTRHQEISGNLFRIISTFLHGNPGSGKVFSAPTDVILSHDPLRAVEPDLVFVSKDRLSLIGEKNIEGAPDLLVEILSEGTEKRDRREKFALYERSGVPEYWIVDPDTNTVQVFRRSGNTYQSPAEFRRQDVLASPLLPGLSIPLSEVFPS</sequence>
<dbReference type="AlphaFoldDB" id="A0A059XVC6"/>
<dbReference type="CDD" id="cd06260">
    <property type="entry name" value="DUF820-like"/>
    <property type="match status" value="1"/>
</dbReference>
<proteinExistence type="predicted"/>
<dbReference type="EMBL" id="CP007243">
    <property type="protein sequence ID" value="AIA30788.1"/>
    <property type="molecule type" value="Genomic_DNA"/>
</dbReference>
<dbReference type="HOGENOM" id="CLU_076312_0_1_0"/>